<evidence type="ECO:0000256" key="10">
    <source>
        <dbReference type="PROSITE-ProRule" id="PRU10141"/>
    </source>
</evidence>
<feature type="domain" description="PASTA" evidence="14">
    <location>
        <begin position="577"/>
        <end position="639"/>
    </location>
</feature>
<feature type="domain" description="PASTA" evidence="14">
    <location>
        <begin position="439"/>
        <end position="506"/>
    </location>
</feature>
<gene>
    <name evidence="15" type="ORF">GCM10010365_34910</name>
</gene>
<dbReference type="NCBIfam" id="NF033483">
    <property type="entry name" value="PknB_PASTA_kin"/>
    <property type="match status" value="1"/>
</dbReference>
<dbReference type="FunFam" id="1.10.510.10:FF:000021">
    <property type="entry name" value="Serine/threonine protein kinase"/>
    <property type="match status" value="1"/>
</dbReference>
<keyword evidence="12" id="KW-1133">Transmembrane helix</keyword>
<keyword evidence="4" id="KW-0677">Repeat</keyword>
<dbReference type="Gene3D" id="1.10.510.10">
    <property type="entry name" value="Transferase(Phosphotransferase) domain 1"/>
    <property type="match status" value="1"/>
</dbReference>
<dbReference type="InterPro" id="IPR008271">
    <property type="entry name" value="Ser/Thr_kinase_AS"/>
</dbReference>
<dbReference type="PROSITE" id="PS00107">
    <property type="entry name" value="PROTEIN_KINASE_ATP"/>
    <property type="match status" value="1"/>
</dbReference>
<dbReference type="GO" id="GO:0004674">
    <property type="term" value="F:protein serine/threonine kinase activity"/>
    <property type="evidence" value="ECO:0007669"/>
    <property type="project" value="UniProtKB-KW"/>
</dbReference>
<evidence type="ECO:0000259" key="13">
    <source>
        <dbReference type="PROSITE" id="PS50011"/>
    </source>
</evidence>
<dbReference type="InterPro" id="IPR005543">
    <property type="entry name" value="PASTA_dom"/>
</dbReference>
<dbReference type="InterPro" id="IPR000719">
    <property type="entry name" value="Prot_kinase_dom"/>
</dbReference>
<feature type="binding site" evidence="10">
    <location>
        <position position="40"/>
    </location>
    <ligand>
        <name>ATP</name>
        <dbReference type="ChEBI" id="CHEBI:30616"/>
    </ligand>
</feature>
<evidence type="ECO:0000256" key="7">
    <source>
        <dbReference type="ARBA" id="ARBA00022840"/>
    </source>
</evidence>
<keyword evidence="5 10" id="KW-0547">Nucleotide-binding</keyword>
<dbReference type="PROSITE" id="PS50011">
    <property type="entry name" value="PROTEIN_KINASE_DOM"/>
    <property type="match status" value="1"/>
</dbReference>
<dbReference type="PANTHER" id="PTHR43289:SF6">
    <property type="entry name" value="SERINE_THREONINE-PROTEIN KINASE NEKL-3"/>
    <property type="match status" value="1"/>
</dbReference>
<dbReference type="RefSeq" id="WP_189860038.1">
    <property type="nucleotide sequence ID" value="NZ_BMVW01000006.1"/>
</dbReference>
<proteinExistence type="predicted"/>
<evidence type="ECO:0000313" key="15">
    <source>
        <dbReference type="EMBL" id="GGZ12265.1"/>
    </source>
</evidence>
<dbReference type="GO" id="GO:0045717">
    <property type="term" value="P:negative regulation of fatty acid biosynthetic process"/>
    <property type="evidence" value="ECO:0007669"/>
    <property type="project" value="UniProtKB-ARBA"/>
</dbReference>
<dbReference type="Proteomes" id="UP000622166">
    <property type="component" value="Unassembled WGS sequence"/>
</dbReference>
<feature type="domain" description="PASTA" evidence="14">
    <location>
        <begin position="507"/>
        <end position="574"/>
    </location>
</feature>
<dbReference type="CDD" id="cd14014">
    <property type="entry name" value="STKc_PknB_like"/>
    <property type="match status" value="1"/>
</dbReference>
<keyword evidence="6 15" id="KW-0418">Kinase</keyword>
<dbReference type="Pfam" id="PF03793">
    <property type="entry name" value="PASTA"/>
    <property type="match status" value="4"/>
</dbReference>
<keyword evidence="7 10" id="KW-0067">ATP-binding</keyword>
<evidence type="ECO:0000256" key="6">
    <source>
        <dbReference type="ARBA" id="ARBA00022777"/>
    </source>
</evidence>
<dbReference type="Pfam" id="PF00069">
    <property type="entry name" value="Pkinase"/>
    <property type="match status" value="1"/>
</dbReference>
<keyword evidence="12" id="KW-0812">Transmembrane</keyword>
<dbReference type="SMART" id="SM00740">
    <property type="entry name" value="PASTA"/>
    <property type="match status" value="4"/>
</dbReference>
<comment type="catalytic activity">
    <reaction evidence="9">
        <text>L-seryl-[protein] + ATP = O-phospho-L-seryl-[protein] + ADP + H(+)</text>
        <dbReference type="Rhea" id="RHEA:17989"/>
        <dbReference type="Rhea" id="RHEA-COMP:9863"/>
        <dbReference type="Rhea" id="RHEA-COMP:11604"/>
        <dbReference type="ChEBI" id="CHEBI:15378"/>
        <dbReference type="ChEBI" id="CHEBI:29999"/>
        <dbReference type="ChEBI" id="CHEBI:30616"/>
        <dbReference type="ChEBI" id="CHEBI:83421"/>
        <dbReference type="ChEBI" id="CHEBI:456216"/>
        <dbReference type="EC" id="2.7.11.1"/>
    </reaction>
</comment>
<dbReference type="PROSITE" id="PS51178">
    <property type="entry name" value="PASTA"/>
    <property type="match status" value="4"/>
</dbReference>
<evidence type="ECO:0000256" key="9">
    <source>
        <dbReference type="ARBA" id="ARBA00048679"/>
    </source>
</evidence>
<dbReference type="Gene3D" id="3.30.10.20">
    <property type="match status" value="4"/>
</dbReference>
<keyword evidence="16" id="KW-1185">Reference proteome</keyword>
<evidence type="ECO:0000313" key="16">
    <source>
        <dbReference type="Proteomes" id="UP000622166"/>
    </source>
</evidence>
<dbReference type="PROSITE" id="PS00108">
    <property type="entry name" value="PROTEIN_KINASE_ST"/>
    <property type="match status" value="1"/>
</dbReference>
<comment type="catalytic activity">
    <reaction evidence="8">
        <text>L-threonyl-[protein] + ATP = O-phospho-L-threonyl-[protein] + ADP + H(+)</text>
        <dbReference type="Rhea" id="RHEA:46608"/>
        <dbReference type="Rhea" id="RHEA-COMP:11060"/>
        <dbReference type="Rhea" id="RHEA-COMP:11605"/>
        <dbReference type="ChEBI" id="CHEBI:15378"/>
        <dbReference type="ChEBI" id="CHEBI:30013"/>
        <dbReference type="ChEBI" id="CHEBI:30616"/>
        <dbReference type="ChEBI" id="CHEBI:61977"/>
        <dbReference type="ChEBI" id="CHEBI:456216"/>
        <dbReference type="EC" id="2.7.11.1"/>
    </reaction>
</comment>
<dbReference type="InterPro" id="IPR017441">
    <property type="entry name" value="Protein_kinase_ATP_BS"/>
</dbReference>
<evidence type="ECO:0000256" key="5">
    <source>
        <dbReference type="ARBA" id="ARBA00022741"/>
    </source>
</evidence>
<dbReference type="GO" id="GO:0005524">
    <property type="term" value="F:ATP binding"/>
    <property type="evidence" value="ECO:0007669"/>
    <property type="project" value="UniProtKB-UniRule"/>
</dbReference>
<name>A0A918UHF0_9ACTN</name>
<dbReference type="Gene3D" id="3.30.200.20">
    <property type="entry name" value="Phosphorylase Kinase, domain 1"/>
    <property type="match status" value="1"/>
</dbReference>
<dbReference type="SMART" id="SM00220">
    <property type="entry name" value="S_TKc"/>
    <property type="match status" value="1"/>
</dbReference>
<dbReference type="SUPFAM" id="SSF56112">
    <property type="entry name" value="Protein kinase-like (PK-like)"/>
    <property type="match status" value="1"/>
</dbReference>
<dbReference type="EC" id="2.7.11.1" evidence="1"/>
<dbReference type="InterPro" id="IPR011009">
    <property type="entry name" value="Kinase-like_dom_sf"/>
</dbReference>
<feature type="region of interest" description="Disordered" evidence="11">
    <location>
        <begin position="312"/>
        <end position="337"/>
    </location>
</feature>
<evidence type="ECO:0000256" key="12">
    <source>
        <dbReference type="SAM" id="Phobius"/>
    </source>
</evidence>
<reference evidence="15" key="2">
    <citation type="submission" date="2020-09" db="EMBL/GenBank/DDBJ databases">
        <authorList>
            <person name="Sun Q."/>
            <person name="Ohkuma M."/>
        </authorList>
    </citation>
    <scope>NUCLEOTIDE SEQUENCE</scope>
    <source>
        <strain evidence="15">JCM 4815</strain>
    </source>
</reference>
<protein>
    <recommendedName>
        <fullName evidence="1">non-specific serine/threonine protein kinase</fullName>
        <ecNumber evidence="1">2.7.11.1</ecNumber>
    </recommendedName>
</protein>
<evidence type="ECO:0000256" key="2">
    <source>
        <dbReference type="ARBA" id="ARBA00022527"/>
    </source>
</evidence>
<keyword evidence="3" id="KW-0808">Transferase</keyword>
<reference evidence="15" key="1">
    <citation type="journal article" date="2014" name="Int. J. Syst. Evol. Microbiol.">
        <title>Complete genome sequence of Corynebacterium casei LMG S-19264T (=DSM 44701T), isolated from a smear-ripened cheese.</title>
        <authorList>
            <consortium name="US DOE Joint Genome Institute (JGI-PGF)"/>
            <person name="Walter F."/>
            <person name="Albersmeier A."/>
            <person name="Kalinowski J."/>
            <person name="Ruckert C."/>
        </authorList>
    </citation>
    <scope>NUCLEOTIDE SEQUENCE</scope>
    <source>
        <strain evidence="15">JCM 4815</strain>
    </source>
</reference>
<feature type="domain" description="PASTA" evidence="14">
    <location>
        <begin position="372"/>
        <end position="438"/>
    </location>
</feature>
<dbReference type="EMBL" id="BMVW01000006">
    <property type="protein sequence ID" value="GGZ12265.1"/>
    <property type="molecule type" value="Genomic_DNA"/>
</dbReference>
<evidence type="ECO:0000256" key="1">
    <source>
        <dbReference type="ARBA" id="ARBA00012513"/>
    </source>
</evidence>
<feature type="domain" description="Protein kinase" evidence="13">
    <location>
        <begin position="11"/>
        <end position="277"/>
    </location>
</feature>
<evidence type="ECO:0000256" key="11">
    <source>
        <dbReference type="SAM" id="MobiDB-lite"/>
    </source>
</evidence>
<evidence type="ECO:0000256" key="3">
    <source>
        <dbReference type="ARBA" id="ARBA00022679"/>
    </source>
</evidence>
<evidence type="ECO:0000256" key="8">
    <source>
        <dbReference type="ARBA" id="ARBA00047899"/>
    </source>
</evidence>
<feature type="transmembrane region" description="Helical" evidence="12">
    <location>
        <begin position="344"/>
        <end position="366"/>
    </location>
</feature>
<dbReference type="PANTHER" id="PTHR43289">
    <property type="entry name" value="MITOGEN-ACTIVATED PROTEIN KINASE KINASE KINASE 20-RELATED"/>
    <property type="match status" value="1"/>
</dbReference>
<keyword evidence="2" id="KW-0723">Serine/threonine-protein kinase</keyword>
<dbReference type="SUPFAM" id="SSF54184">
    <property type="entry name" value="Penicillin-binding protein 2x (pbp-2x), c-terminal domain"/>
    <property type="match status" value="1"/>
</dbReference>
<dbReference type="FunFam" id="3.30.200.20:FF:000035">
    <property type="entry name" value="Serine/threonine protein kinase Stk1"/>
    <property type="match status" value="1"/>
</dbReference>
<evidence type="ECO:0000256" key="4">
    <source>
        <dbReference type="ARBA" id="ARBA00022737"/>
    </source>
</evidence>
<keyword evidence="12" id="KW-0472">Membrane</keyword>
<comment type="caution">
    <text evidence="15">The sequence shown here is derived from an EMBL/GenBank/DDBJ whole genome shotgun (WGS) entry which is preliminary data.</text>
</comment>
<dbReference type="AlphaFoldDB" id="A0A918UHF0"/>
<dbReference type="CDD" id="cd06577">
    <property type="entry name" value="PASTA_pknB"/>
    <property type="match status" value="4"/>
</dbReference>
<organism evidence="15 16">
    <name type="scientific">Streptomyces poonensis</name>
    <dbReference type="NCBI Taxonomy" id="68255"/>
    <lineage>
        <taxon>Bacteria</taxon>
        <taxon>Bacillati</taxon>
        <taxon>Actinomycetota</taxon>
        <taxon>Actinomycetes</taxon>
        <taxon>Kitasatosporales</taxon>
        <taxon>Streptomycetaceae</taxon>
        <taxon>Streptomyces</taxon>
    </lineage>
</organism>
<evidence type="ECO:0000259" key="14">
    <source>
        <dbReference type="PROSITE" id="PS51178"/>
    </source>
</evidence>
<accession>A0A918UHF0</accession>
<sequence>MEEPRRLGGRYELGHVLGRGGMAEVYLGQDTRLGRAVAVKTLRADLARDPTFQARFRREAQSAASLNHPAIVAVYDTGEDYIDGVSIPYIVMEYVEGSTLRELLHSGRKLLPERAMEMTIGILQGLEYAHRSGIVHRDIKPANVMLTRTGQVKVMDFGIARAMGDAGMTMTQTAAVIGTAQYLSPEQAKGEQVDARSDLYSTGCLLYELLTVRPPFVGDSPVAVAYQHVREEPQPPSVFDPEITPEMDAIVLKALTKDPDYRYQSADEMRADIEACLDGQPVAATAAMGAVGYGGYPDDQPTQAMRPTDAQATTMLPPMNPDDGGYGYDDRPDRRRQKKNNTSTILLVVAGVLVLVGAILIGKLAFSGDDADNEPFSAPKFVGLTQEEAERQAENVDLTLEVTKKPCEDQKTGNICEQNPEPKAEVNKGDTIEVVVSTGAPKVSVPSVIGLSLDDAKSKLEGDDYELTVKTESRESSETENTVLDQNPIGGKEVEKGSTITLIIAKPVEKATVPDVTGQTCEAAQQRMQQSGLTGTCTEVETDDDNAVGKVITTAPQAGTPVDKNSTVTIQIGKKKAEETVQVPGVRGSSLKDAKKTLQDAGLQVNVSGSQNDDAIVVTQDQEGAQVPKGTTVNLVAMDQGGNNGGNNGGGGFFGGLGG</sequence>
<feature type="region of interest" description="Disordered" evidence="11">
    <location>
        <begin position="471"/>
        <end position="491"/>
    </location>
</feature>